<evidence type="ECO:0000259" key="1">
    <source>
        <dbReference type="PROSITE" id="PS51750"/>
    </source>
</evidence>
<dbReference type="AlphaFoldDB" id="A0A1H3L8S8"/>
<name>A0A1H3L8S8_9GAMM</name>
<sequence>MNITDNKKAQNFGRSGLIEVITKEVNNMSSLALSFNEVNFTPVQQDGQIWLTATELAKALGYAKSDAVTQVYDRNQDEFNPSMTNTITVKSNDSVETLNLSVSKKSKNLTKTIRIFSLRGCHLIAMFSKTDIAKQFRKWVLDILDREVGQPVAKTHKSERTPLHDAHAMLVAKTKHLNSSEAWKIINQRFGTNSIDEIPYEAIPVAVEYVHHLIALYSSAGKQASLFDKDTYELIRQLAEAIILENDEIVPVLMAVKIIDEKKFAYYAHKVVRANESAKKVSRILDFRNNLNEPLIDVNCKVIALSTGQRFMARPNWFNCPS</sequence>
<dbReference type="PROSITE" id="PS51750">
    <property type="entry name" value="BRO_N"/>
    <property type="match status" value="1"/>
</dbReference>
<accession>A0A1H3L8S8</accession>
<dbReference type="InterPro" id="IPR003497">
    <property type="entry name" value="BRO_N_domain"/>
</dbReference>
<dbReference type="SMART" id="SM01040">
    <property type="entry name" value="Bro-N"/>
    <property type="match status" value="1"/>
</dbReference>
<dbReference type="Proteomes" id="UP000199035">
    <property type="component" value="Unassembled WGS sequence"/>
</dbReference>
<organism evidence="2 3">
    <name type="scientific">Acinetobacter kyonggiensis</name>
    <dbReference type="NCBI Taxonomy" id="595670"/>
    <lineage>
        <taxon>Bacteria</taxon>
        <taxon>Pseudomonadati</taxon>
        <taxon>Pseudomonadota</taxon>
        <taxon>Gammaproteobacteria</taxon>
        <taxon>Moraxellales</taxon>
        <taxon>Moraxellaceae</taxon>
        <taxon>Acinetobacter</taxon>
    </lineage>
</organism>
<protein>
    <submittedName>
        <fullName evidence="2">Prophage antirepressor</fullName>
    </submittedName>
</protein>
<dbReference type="EMBL" id="FNPK01000016">
    <property type="protein sequence ID" value="SDY60791.1"/>
    <property type="molecule type" value="Genomic_DNA"/>
</dbReference>
<dbReference type="STRING" id="595670.SAMN05421643_11666"/>
<keyword evidence="3" id="KW-1185">Reference proteome</keyword>
<gene>
    <name evidence="2" type="ORF">SAMN05421643_11666</name>
</gene>
<evidence type="ECO:0000313" key="2">
    <source>
        <dbReference type="EMBL" id="SDY60791.1"/>
    </source>
</evidence>
<dbReference type="Pfam" id="PF02498">
    <property type="entry name" value="Bro-N"/>
    <property type="match status" value="1"/>
</dbReference>
<proteinExistence type="predicted"/>
<feature type="domain" description="Bro-N" evidence="1">
    <location>
        <begin position="25"/>
        <end position="156"/>
    </location>
</feature>
<reference evidence="3" key="1">
    <citation type="submission" date="2016-10" db="EMBL/GenBank/DDBJ databases">
        <authorList>
            <person name="Varghese N."/>
            <person name="Submissions S."/>
        </authorList>
    </citation>
    <scope>NUCLEOTIDE SEQUENCE [LARGE SCALE GENOMIC DNA]</scope>
    <source>
        <strain evidence="3">ANC 5109</strain>
    </source>
</reference>
<evidence type="ECO:0000313" key="3">
    <source>
        <dbReference type="Proteomes" id="UP000199035"/>
    </source>
</evidence>